<evidence type="ECO:0000256" key="3">
    <source>
        <dbReference type="ARBA" id="ARBA00022723"/>
    </source>
</evidence>
<feature type="domain" description="TROVE" evidence="4">
    <location>
        <begin position="33"/>
        <end position="223"/>
    </location>
</feature>
<dbReference type="HOGENOM" id="CLU_107629_0_0_1"/>
<evidence type="ECO:0000313" key="6">
    <source>
        <dbReference type="Proteomes" id="UP000007875"/>
    </source>
</evidence>
<dbReference type="InParanoid" id="H2ZBF1"/>
<protein>
    <recommendedName>
        <fullName evidence="4">TROVE domain-containing protein</fullName>
    </recommendedName>
</protein>
<keyword evidence="2" id="KW-0963">Cytoplasm</keyword>
<dbReference type="PROSITE" id="PS50988">
    <property type="entry name" value="TROVE"/>
    <property type="match status" value="1"/>
</dbReference>
<dbReference type="InterPro" id="IPR037214">
    <property type="entry name" value="TROVE_dom_sf"/>
</dbReference>
<dbReference type="PANTHER" id="PTHR14202:SF0">
    <property type="entry name" value="RNA-BINDING PROTEIN RO60"/>
    <property type="match status" value="1"/>
</dbReference>
<reference evidence="5" key="2">
    <citation type="submission" date="2025-08" db="UniProtKB">
        <authorList>
            <consortium name="Ensembl"/>
        </authorList>
    </citation>
    <scope>IDENTIFICATION</scope>
</reference>
<dbReference type="Ensembl" id="ENSCSAVT00000015090.1">
    <property type="protein sequence ID" value="ENSCSAVP00000014916.1"/>
    <property type="gene ID" value="ENSCSAVG00000008732.1"/>
</dbReference>
<organism evidence="5 6">
    <name type="scientific">Ciona savignyi</name>
    <name type="common">Pacific transparent sea squirt</name>
    <dbReference type="NCBI Taxonomy" id="51511"/>
    <lineage>
        <taxon>Eukaryota</taxon>
        <taxon>Metazoa</taxon>
        <taxon>Chordata</taxon>
        <taxon>Tunicata</taxon>
        <taxon>Ascidiacea</taxon>
        <taxon>Phlebobranchia</taxon>
        <taxon>Cionidae</taxon>
        <taxon>Ciona</taxon>
    </lineage>
</organism>
<dbReference type="STRING" id="51511.ENSCSAVP00000014916"/>
<reference evidence="6" key="1">
    <citation type="submission" date="2003-08" db="EMBL/GenBank/DDBJ databases">
        <authorList>
            <person name="Birren B."/>
            <person name="Nusbaum C."/>
            <person name="Abebe A."/>
            <person name="Abouelleil A."/>
            <person name="Adekoya E."/>
            <person name="Ait-zahra M."/>
            <person name="Allen N."/>
            <person name="Allen T."/>
            <person name="An P."/>
            <person name="Anderson M."/>
            <person name="Anderson S."/>
            <person name="Arachchi H."/>
            <person name="Armbruster J."/>
            <person name="Bachantsang P."/>
            <person name="Baldwin J."/>
            <person name="Barry A."/>
            <person name="Bayul T."/>
            <person name="Blitshsteyn B."/>
            <person name="Bloom T."/>
            <person name="Blye J."/>
            <person name="Boguslavskiy L."/>
            <person name="Borowsky M."/>
            <person name="Boukhgalter B."/>
            <person name="Brunache A."/>
            <person name="Butler J."/>
            <person name="Calixte N."/>
            <person name="Calvo S."/>
            <person name="Camarata J."/>
            <person name="Campo K."/>
            <person name="Chang J."/>
            <person name="Cheshatsang Y."/>
            <person name="Citroen M."/>
            <person name="Collymore A."/>
            <person name="Considine T."/>
            <person name="Cook A."/>
            <person name="Cooke P."/>
            <person name="Corum B."/>
            <person name="Cuomo C."/>
            <person name="David R."/>
            <person name="Dawoe T."/>
            <person name="Degray S."/>
            <person name="Dodge S."/>
            <person name="Dooley K."/>
            <person name="Dorje P."/>
            <person name="Dorjee K."/>
            <person name="Dorris L."/>
            <person name="Duffey N."/>
            <person name="Dupes A."/>
            <person name="Elkins T."/>
            <person name="Engels R."/>
            <person name="Erickson J."/>
            <person name="Farina A."/>
            <person name="Faro S."/>
            <person name="Ferreira P."/>
            <person name="Fischer H."/>
            <person name="Fitzgerald M."/>
            <person name="Foley K."/>
            <person name="Gage D."/>
            <person name="Galagan J."/>
            <person name="Gearin G."/>
            <person name="Gnerre S."/>
            <person name="Gnirke A."/>
            <person name="Goyette A."/>
            <person name="Graham J."/>
            <person name="Grandbois E."/>
            <person name="Gyaltsen K."/>
            <person name="Hafez N."/>
            <person name="Hagopian D."/>
            <person name="Hagos B."/>
            <person name="Hall J."/>
            <person name="Hatcher B."/>
            <person name="Heller A."/>
            <person name="Higgins H."/>
            <person name="Honan T."/>
            <person name="Horn A."/>
            <person name="Houde N."/>
            <person name="Hughes L."/>
            <person name="Hulme W."/>
            <person name="Husby E."/>
            <person name="Iliev I."/>
            <person name="Jaffe D."/>
            <person name="Jones C."/>
            <person name="Kamal M."/>
            <person name="Kamat A."/>
            <person name="Kamvysselis M."/>
            <person name="Karlsson E."/>
            <person name="Kells C."/>
            <person name="Kieu A."/>
            <person name="Kisner P."/>
            <person name="Kodira C."/>
            <person name="Kulbokas E."/>
            <person name="Labutti K."/>
            <person name="Lama D."/>
            <person name="Landers T."/>
            <person name="Leger J."/>
            <person name="Levine S."/>
            <person name="Lewis D."/>
            <person name="Lewis T."/>
            <person name="Lindblad-toh K."/>
            <person name="Liu X."/>
            <person name="Lokyitsang T."/>
            <person name="Lokyitsang Y."/>
            <person name="Lucien O."/>
            <person name="Lui A."/>
            <person name="Ma L.J."/>
            <person name="Mabbitt R."/>
            <person name="Macdonald J."/>
            <person name="Maclean C."/>
            <person name="Major J."/>
            <person name="Manning J."/>
            <person name="Marabella R."/>
            <person name="Maru K."/>
            <person name="Matthews C."/>
            <person name="Mauceli E."/>
            <person name="Mccarthy M."/>
            <person name="Mcdonough S."/>
            <person name="Mcghee T."/>
            <person name="Meldrim J."/>
            <person name="Meneus L."/>
            <person name="Mesirov J."/>
            <person name="Mihalev A."/>
            <person name="Mihova T."/>
            <person name="Mikkelsen T."/>
            <person name="Mlenga V."/>
            <person name="Moru K."/>
            <person name="Mozes J."/>
            <person name="Mulrain L."/>
            <person name="Munson G."/>
            <person name="Naylor J."/>
            <person name="Newes C."/>
            <person name="Nguyen C."/>
            <person name="Nguyen N."/>
            <person name="Nguyen T."/>
            <person name="Nicol R."/>
            <person name="Nielsen C."/>
            <person name="Nizzari M."/>
            <person name="Norbu C."/>
            <person name="Norbu N."/>
            <person name="O'donnell P."/>
            <person name="Okoawo O."/>
            <person name="O'leary S."/>
            <person name="Omotosho B."/>
            <person name="O'neill K."/>
            <person name="Osman S."/>
            <person name="Parker S."/>
            <person name="Perrin D."/>
            <person name="Phunkhang P."/>
            <person name="Piqani B."/>
            <person name="Purcell S."/>
            <person name="Rachupka T."/>
            <person name="Ramasamy U."/>
            <person name="Rameau R."/>
            <person name="Ray V."/>
            <person name="Raymond C."/>
            <person name="Retta R."/>
            <person name="Richardson S."/>
            <person name="Rise C."/>
            <person name="Rodriguez J."/>
            <person name="Rogers J."/>
            <person name="Rogov P."/>
            <person name="Rutman M."/>
            <person name="Schupbach R."/>
            <person name="Seaman C."/>
            <person name="Settipalli S."/>
            <person name="Sharpe T."/>
            <person name="Sheridan J."/>
            <person name="Sherpa N."/>
            <person name="Shi J."/>
            <person name="Smirnov S."/>
            <person name="Smith C."/>
            <person name="Sougnez C."/>
            <person name="Spencer B."/>
            <person name="Stalker J."/>
            <person name="Stange-thomann N."/>
            <person name="Stavropoulos S."/>
            <person name="Stetson K."/>
            <person name="Stone C."/>
            <person name="Stone S."/>
            <person name="Stubbs M."/>
            <person name="Talamas J."/>
            <person name="Tchuinga P."/>
            <person name="Tenzing P."/>
            <person name="Tesfaye S."/>
            <person name="Theodore J."/>
            <person name="Thoulutsang Y."/>
            <person name="Topham K."/>
            <person name="Towey S."/>
            <person name="Tsamla T."/>
            <person name="Tsomo N."/>
            <person name="Vallee D."/>
            <person name="Vassiliev H."/>
            <person name="Venkataraman V."/>
            <person name="Vinson J."/>
            <person name="Vo A."/>
            <person name="Wade C."/>
            <person name="Wang S."/>
            <person name="Wangchuk T."/>
            <person name="Wangdi T."/>
            <person name="Whittaker C."/>
            <person name="Wilkinson J."/>
            <person name="Wu Y."/>
            <person name="Wyman D."/>
            <person name="Yadav S."/>
            <person name="Yang S."/>
            <person name="Yang X."/>
            <person name="Yeager S."/>
            <person name="Yee E."/>
            <person name="Young G."/>
            <person name="Zainoun J."/>
            <person name="Zembeck L."/>
            <person name="Zimmer A."/>
            <person name="Zody M."/>
            <person name="Lander E."/>
        </authorList>
    </citation>
    <scope>NUCLEOTIDE SEQUENCE [LARGE SCALE GENOMIC DNA]</scope>
</reference>
<evidence type="ECO:0000259" key="4">
    <source>
        <dbReference type="PROSITE" id="PS50988"/>
    </source>
</evidence>
<dbReference type="InterPro" id="IPR040322">
    <property type="entry name" value="TROVE2"/>
</dbReference>
<reference evidence="5" key="3">
    <citation type="submission" date="2025-09" db="UniProtKB">
        <authorList>
            <consortium name="Ensembl"/>
        </authorList>
    </citation>
    <scope>IDENTIFICATION</scope>
</reference>
<accession>H2ZBF1</accession>
<keyword evidence="6" id="KW-1185">Reference proteome</keyword>
<dbReference type="GO" id="GO:0003723">
    <property type="term" value="F:RNA binding"/>
    <property type="evidence" value="ECO:0007669"/>
    <property type="project" value="InterPro"/>
</dbReference>
<dbReference type="PANTHER" id="PTHR14202">
    <property type="entry name" value="60 KDA RIBONUCLEOPROTEIN SSA/RO"/>
    <property type="match status" value="1"/>
</dbReference>
<dbReference type="AlphaFoldDB" id="H2ZBF1"/>
<dbReference type="GeneTree" id="ENSGT00390000006200"/>
<dbReference type="Proteomes" id="UP000007875">
    <property type="component" value="Unassembled WGS sequence"/>
</dbReference>
<dbReference type="Pfam" id="PF05731">
    <property type="entry name" value="TROVE"/>
    <property type="match status" value="1"/>
</dbReference>
<evidence type="ECO:0000256" key="1">
    <source>
        <dbReference type="ARBA" id="ARBA00004496"/>
    </source>
</evidence>
<sequence>MEEINEGDLDLPLFDQLILDPRTHFNIEAEPLVLDSTNDFKLQATPTSKLLRFLHIGSEEDDLKVFNVARSIELPNVFETAAFELIKDGKGLEILSTLVNMVKGGHQYVEGAIPYVLAVCACSKVAKVKQEALNHVGTICNRPRMILEFVAYCEAISKSDNEKTGWGRSRKRAVQKWYGNKRSYDVAFAVTSCATVNKWNHRDVIRLCHLNPTNSLCLKVLCM</sequence>
<dbReference type="FunCoup" id="H2ZBF1">
    <property type="interactions" value="103"/>
</dbReference>
<dbReference type="SUPFAM" id="SSF140864">
    <property type="entry name" value="TROVE domain-like"/>
    <property type="match status" value="1"/>
</dbReference>
<dbReference type="GO" id="GO:0046872">
    <property type="term" value="F:metal ion binding"/>
    <property type="evidence" value="ECO:0007669"/>
    <property type="project" value="UniProtKB-KW"/>
</dbReference>
<dbReference type="eggNOG" id="KOG4465">
    <property type="taxonomic scope" value="Eukaryota"/>
</dbReference>
<name>H2ZBF1_CIOSA</name>
<proteinExistence type="predicted"/>
<evidence type="ECO:0000313" key="5">
    <source>
        <dbReference type="Ensembl" id="ENSCSAVP00000014916.1"/>
    </source>
</evidence>
<keyword evidence="3" id="KW-0479">Metal-binding</keyword>
<dbReference type="GO" id="GO:0005737">
    <property type="term" value="C:cytoplasm"/>
    <property type="evidence" value="ECO:0007669"/>
    <property type="project" value="UniProtKB-SubCell"/>
</dbReference>
<dbReference type="GO" id="GO:1990904">
    <property type="term" value="C:ribonucleoprotein complex"/>
    <property type="evidence" value="ECO:0007669"/>
    <property type="project" value="TreeGrafter"/>
</dbReference>
<evidence type="ECO:0000256" key="2">
    <source>
        <dbReference type="ARBA" id="ARBA00022490"/>
    </source>
</evidence>
<comment type="subcellular location">
    <subcellularLocation>
        <location evidence="1">Cytoplasm</location>
    </subcellularLocation>
</comment>
<dbReference type="InterPro" id="IPR008858">
    <property type="entry name" value="TROVE_dom"/>
</dbReference>